<dbReference type="PIRSF" id="PIRSF002741">
    <property type="entry name" value="MppA"/>
    <property type="match status" value="1"/>
</dbReference>
<dbReference type="GO" id="GO:0015833">
    <property type="term" value="P:peptide transport"/>
    <property type="evidence" value="ECO:0007669"/>
    <property type="project" value="TreeGrafter"/>
</dbReference>
<dbReference type="GO" id="GO:1904680">
    <property type="term" value="F:peptide transmembrane transporter activity"/>
    <property type="evidence" value="ECO:0007669"/>
    <property type="project" value="TreeGrafter"/>
</dbReference>
<dbReference type="RefSeq" id="WP_073305797.1">
    <property type="nucleotide sequence ID" value="NZ_FRAW01000033.1"/>
</dbReference>
<dbReference type="InterPro" id="IPR039424">
    <property type="entry name" value="SBP_5"/>
</dbReference>
<dbReference type="GO" id="GO:0043190">
    <property type="term" value="C:ATP-binding cassette (ABC) transporter complex"/>
    <property type="evidence" value="ECO:0007669"/>
    <property type="project" value="InterPro"/>
</dbReference>
<dbReference type="EMBL" id="FRAW01000033">
    <property type="protein sequence ID" value="SHL07806.1"/>
    <property type="molecule type" value="Genomic_DNA"/>
</dbReference>
<dbReference type="SUPFAM" id="SSF53850">
    <property type="entry name" value="Periplasmic binding protein-like II"/>
    <property type="match status" value="1"/>
</dbReference>
<dbReference type="CDD" id="cd08497">
    <property type="entry name" value="MbnE-like"/>
    <property type="match status" value="1"/>
</dbReference>
<evidence type="ECO:0000313" key="3">
    <source>
        <dbReference type="EMBL" id="SHL07806.1"/>
    </source>
</evidence>
<organism evidence="3 4">
    <name type="scientific">Fibrobacter intestinalis</name>
    <dbReference type="NCBI Taxonomy" id="28122"/>
    <lineage>
        <taxon>Bacteria</taxon>
        <taxon>Pseudomonadati</taxon>
        <taxon>Fibrobacterota</taxon>
        <taxon>Fibrobacteria</taxon>
        <taxon>Fibrobacterales</taxon>
        <taxon>Fibrobacteraceae</taxon>
        <taxon>Fibrobacter</taxon>
    </lineage>
</organism>
<dbReference type="PANTHER" id="PTHR30290:SF64">
    <property type="entry name" value="ABC TRANSPORTER PERIPLASMIC BINDING PROTEIN"/>
    <property type="match status" value="1"/>
</dbReference>
<evidence type="ECO:0000256" key="1">
    <source>
        <dbReference type="ARBA" id="ARBA00022729"/>
    </source>
</evidence>
<evidence type="ECO:0000259" key="2">
    <source>
        <dbReference type="Pfam" id="PF00496"/>
    </source>
</evidence>
<dbReference type="PANTHER" id="PTHR30290">
    <property type="entry name" value="PERIPLASMIC BINDING COMPONENT OF ABC TRANSPORTER"/>
    <property type="match status" value="1"/>
</dbReference>
<dbReference type="InterPro" id="IPR030678">
    <property type="entry name" value="Peptide/Ni-bd"/>
</dbReference>
<feature type="domain" description="Solute-binding protein family 5" evidence="2">
    <location>
        <begin position="120"/>
        <end position="493"/>
    </location>
</feature>
<dbReference type="GO" id="GO:0042884">
    <property type="term" value="P:microcin transport"/>
    <property type="evidence" value="ECO:0007669"/>
    <property type="project" value="TreeGrafter"/>
</dbReference>
<sequence>MKKIASSFARFQVASSFFKLILSSLVIGISLVGCKTEKQSHKTANPEVCPETSIYPADADGEFDPMADLSAVPCGTIRLWGSAMPKSFNMWEDYNSFSAGLMSLMFEPLVSLHSTEDRPIGILADRWEISADSMTFTFHIDPRARWSDGVQITAEDVQFYYDVIMNPQNLTPIFKVGLSRFERPKIIDSLTLSITAKDVHWANFWEAAGLVAFPKHVWKDADFNQIRYRFSVVEGPYQISDFREERYVELSRNANWWGFHKNWNRGKYNFEKIRYRFMEDRTKALEAFKKGDLDVYAVYTSSIWMKQTDFDAVQKGWAVKQQIFNREPIGFQGMAMNLRRDKFKDVRVRKALSYLMNRQLMNEKYMYNQYFLLNSYYPDQWPSHDNPHAENYPFDMDKARALLTEAGYIPGNKGMLEKDGIPFTISFITASEDMRHLTFYQETLQKAGIQVSIEQISQSTLRKRLDEADFDMYWIAWGSSRLNDPEASWSSATANDPGTNNLTGVQDPIIDSLIHLQKTEFDLKKRNEILRALDTRLTEIVPYVLMWQCDFHRVLYWNRFGMPKNVYAKFGREDESIPVYWWLSTEKRQKLDAAMAEGKELPLEASEVHYAE</sequence>
<dbReference type="GO" id="GO:0030288">
    <property type="term" value="C:outer membrane-bounded periplasmic space"/>
    <property type="evidence" value="ECO:0007669"/>
    <property type="project" value="TreeGrafter"/>
</dbReference>
<accession>A0A1M6XPE7</accession>
<keyword evidence="4" id="KW-1185">Reference proteome</keyword>
<reference evidence="4" key="1">
    <citation type="submission" date="2016-11" db="EMBL/GenBank/DDBJ databases">
        <authorList>
            <person name="Varghese N."/>
            <person name="Submissions S."/>
        </authorList>
    </citation>
    <scope>NUCLEOTIDE SEQUENCE [LARGE SCALE GENOMIC DNA]</scope>
    <source>
        <strain evidence="4">UWOS</strain>
    </source>
</reference>
<dbReference type="Gene3D" id="3.40.190.10">
    <property type="entry name" value="Periplasmic binding protein-like II"/>
    <property type="match status" value="1"/>
</dbReference>
<dbReference type="Gene3D" id="3.10.105.10">
    <property type="entry name" value="Dipeptide-binding Protein, Domain 3"/>
    <property type="match status" value="1"/>
</dbReference>
<protein>
    <submittedName>
        <fullName evidence="3">Microcin C transport system substrate-binding protein</fullName>
    </submittedName>
</protein>
<proteinExistence type="predicted"/>
<dbReference type="Proteomes" id="UP000184275">
    <property type="component" value="Unassembled WGS sequence"/>
</dbReference>
<dbReference type="AlphaFoldDB" id="A0A1M6XPE7"/>
<dbReference type="Pfam" id="PF00496">
    <property type="entry name" value="SBP_bac_5"/>
    <property type="match status" value="1"/>
</dbReference>
<evidence type="ECO:0000313" key="4">
    <source>
        <dbReference type="Proteomes" id="UP000184275"/>
    </source>
</evidence>
<name>A0A1M6XPE7_9BACT</name>
<dbReference type="PROSITE" id="PS51257">
    <property type="entry name" value="PROKAR_LIPOPROTEIN"/>
    <property type="match status" value="1"/>
</dbReference>
<gene>
    <name evidence="3" type="ORF">SAMN05720469_13321</name>
</gene>
<keyword evidence="1" id="KW-0732">Signal</keyword>
<dbReference type="InterPro" id="IPR000914">
    <property type="entry name" value="SBP_5_dom"/>
</dbReference>